<comment type="caution">
    <text evidence="4">The sequence shown here is derived from an EMBL/GenBank/DDBJ whole genome shotgun (WGS) entry which is preliminary data.</text>
</comment>
<evidence type="ECO:0000256" key="1">
    <source>
        <dbReference type="ARBA" id="ARBA00022614"/>
    </source>
</evidence>
<dbReference type="InterPro" id="IPR003591">
    <property type="entry name" value="Leu-rich_rpt_typical-subtyp"/>
</dbReference>
<evidence type="ECO:0000313" key="5">
    <source>
        <dbReference type="Proteomes" id="UP001497623"/>
    </source>
</evidence>
<evidence type="ECO:0008006" key="6">
    <source>
        <dbReference type="Google" id="ProtNLM"/>
    </source>
</evidence>
<dbReference type="PANTHER" id="PTHR24366">
    <property type="entry name" value="IG(IMMUNOGLOBULIN) AND LRR(LEUCINE RICH REPEAT) DOMAINS"/>
    <property type="match status" value="1"/>
</dbReference>
<keyword evidence="3" id="KW-0732">Signal</keyword>
<protein>
    <recommendedName>
        <fullName evidence="6">Oplophorus-luciferin 2-monooxygenase non-catalytic subunit</fullName>
    </recommendedName>
</protein>
<dbReference type="Proteomes" id="UP001497623">
    <property type="component" value="Unassembled WGS sequence"/>
</dbReference>
<dbReference type="EMBL" id="CAXKWB010005958">
    <property type="protein sequence ID" value="CAL4080740.1"/>
    <property type="molecule type" value="Genomic_DNA"/>
</dbReference>
<feature type="non-terminal residue" evidence="4">
    <location>
        <position position="1"/>
    </location>
</feature>
<dbReference type="InterPro" id="IPR032675">
    <property type="entry name" value="LRR_dom_sf"/>
</dbReference>
<keyword evidence="2" id="KW-0677">Repeat</keyword>
<evidence type="ECO:0000256" key="2">
    <source>
        <dbReference type="ARBA" id="ARBA00022737"/>
    </source>
</evidence>
<feature type="signal peptide" evidence="3">
    <location>
        <begin position="1"/>
        <end position="26"/>
    </location>
</feature>
<dbReference type="Pfam" id="PF13855">
    <property type="entry name" value="LRR_8"/>
    <property type="match status" value="1"/>
</dbReference>
<proteinExistence type="predicted"/>
<dbReference type="SUPFAM" id="SSF52058">
    <property type="entry name" value="L domain-like"/>
    <property type="match status" value="1"/>
</dbReference>
<organism evidence="4 5">
    <name type="scientific">Meganyctiphanes norvegica</name>
    <name type="common">Northern krill</name>
    <name type="synonym">Thysanopoda norvegica</name>
    <dbReference type="NCBI Taxonomy" id="48144"/>
    <lineage>
        <taxon>Eukaryota</taxon>
        <taxon>Metazoa</taxon>
        <taxon>Ecdysozoa</taxon>
        <taxon>Arthropoda</taxon>
        <taxon>Crustacea</taxon>
        <taxon>Multicrustacea</taxon>
        <taxon>Malacostraca</taxon>
        <taxon>Eumalacostraca</taxon>
        <taxon>Eucarida</taxon>
        <taxon>Euphausiacea</taxon>
        <taxon>Euphausiidae</taxon>
        <taxon>Meganyctiphanes</taxon>
    </lineage>
</organism>
<gene>
    <name evidence="4" type="ORF">MNOR_LOCUS11375</name>
</gene>
<sequence length="353" mass="40065">QFTLQLQVMKSHIIIVLYTVIACVSGQVNGHQDLISIDANNQREVHVMHNDHHQPEYYGYERLCPDAEKIAPCVCQQSWDNTLDLNCWAVESEEQLKQIFQADFPLKNFRKFYLHHNNNIKVLEAGVFNGVSFEIIYIRYNKLEVIESHALDSCYDTATDMDFQNNNMTSFPFDELSHFSKLSNFDISNNLLSMIPTDAFNGLTALEYLHLNGNTAKIVGTFQELPNLHGIYLGGNDLTTIPVNFINTGSSKINYIGLSENHIVSVDPSAFDIGDSLDIDMWQNSLSTLDEATWRPYLEVGGVLEADDNPLMCGCDVAWLFGEDQLRDEIGYETTCINGENLYDLDPKMFDEC</sequence>
<reference evidence="4 5" key="1">
    <citation type="submission" date="2024-05" db="EMBL/GenBank/DDBJ databases">
        <authorList>
            <person name="Wallberg A."/>
        </authorList>
    </citation>
    <scope>NUCLEOTIDE SEQUENCE [LARGE SCALE GENOMIC DNA]</scope>
</reference>
<dbReference type="AlphaFoldDB" id="A0AAV2QCQ3"/>
<dbReference type="InterPro" id="IPR001611">
    <property type="entry name" value="Leu-rich_rpt"/>
</dbReference>
<keyword evidence="1" id="KW-0433">Leucine-rich repeat</keyword>
<dbReference type="Gene3D" id="3.80.10.10">
    <property type="entry name" value="Ribonuclease Inhibitor"/>
    <property type="match status" value="1"/>
</dbReference>
<name>A0AAV2QCQ3_MEGNR</name>
<dbReference type="PANTHER" id="PTHR24366:SF96">
    <property type="entry name" value="LEUCINE RICH REPEAT CONTAINING 53"/>
    <property type="match status" value="1"/>
</dbReference>
<feature type="chain" id="PRO_5043752231" description="Oplophorus-luciferin 2-monooxygenase non-catalytic subunit" evidence="3">
    <location>
        <begin position="27"/>
        <end position="353"/>
    </location>
</feature>
<dbReference type="SMART" id="SM00369">
    <property type="entry name" value="LRR_TYP"/>
    <property type="match status" value="4"/>
</dbReference>
<evidence type="ECO:0000313" key="4">
    <source>
        <dbReference type="EMBL" id="CAL4080740.1"/>
    </source>
</evidence>
<keyword evidence="5" id="KW-1185">Reference proteome</keyword>
<evidence type="ECO:0000256" key="3">
    <source>
        <dbReference type="SAM" id="SignalP"/>
    </source>
</evidence>
<accession>A0AAV2QCQ3</accession>